<dbReference type="Proteomes" id="UP001497512">
    <property type="component" value="Chromosome 1"/>
</dbReference>
<dbReference type="Gene3D" id="3.40.50.720">
    <property type="entry name" value="NAD(P)-binding Rossmann-like Domain"/>
    <property type="match status" value="1"/>
</dbReference>
<dbReference type="PRINTS" id="PR00081">
    <property type="entry name" value="GDHRDH"/>
</dbReference>
<evidence type="ECO:0000313" key="2">
    <source>
        <dbReference type="EMBL" id="CAK9191951.1"/>
    </source>
</evidence>
<name>A0ABP0TCL6_9BRYO</name>
<dbReference type="PANTHER" id="PTHR43157">
    <property type="entry name" value="PHOSPHATIDYLINOSITOL-GLYCAN BIOSYNTHESIS CLASS F PROTEIN-RELATED"/>
    <property type="match status" value="1"/>
</dbReference>
<sequence length="393" mass="42761">MAFKALSHFSLLTSSFQFSYPPTGPKIRLKSPFHVSELLFKVSLSMDLLSTSSPFYQSGETDYSRRFSTVPHASSAVDSSQRHVVITGGNAGIGKATAMELARQGMAVTIACRNKEKGDEAAAEIVRNTNNPSIRVMICDLASLTSVRQFAKEYLDQGLPLNSLVNNAGVMACPQQYTEDGFEYQLGVNHLGHFLLTALLLDRLKTSATPGLKSRVVVLSSAAECIGNLDFNDLNFKGPRAYERWLAYGQSKLANCLFSHELSRRCVSFGIPVTSNCMHPGVVDTQLIRYVFPQGISSNKPALFPGIRSTIIKLLGLKTPEEGASTAVFLASAPEMEGVTGGYYEDSRRKSPSARAVDSRLAYELWRVSEELTGATEALEPLQLSVLASNVLS</sequence>
<dbReference type="Pfam" id="PF00106">
    <property type="entry name" value="adh_short"/>
    <property type="match status" value="1"/>
</dbReference>
<dbReference type="CDD" id="cd05327">
    <property type="entry name" value="retinol-DH_like_SDR_c_like"/>
    <property type="match status" value="1"/>
</dbReference>
<accession>A0ABP0TCL6</accession>
<evidence type="ECO:0000256" key="1">
    <source>
        <dbReference type="ARBA" id="ARBA00023002"/>
    </source>
</evidence>
<dbReference type="InterPro" id="IPR036291">
    <property type="entry name" value="NAD(P)-bd_dom_sf"/>
</dbReference>
<reference evidence="2 3" key="1">
    <citation type="submission" date="2024-02" db="EMBL/GenBank/DDBJ databases">
        <authorList>
            <consortium name="ELIXIR-Norway"/>
            <consortium name="Elixir Norway"/>
        </authorList>
    </citation>
    <scope>NUCLEOTIDE SEQUENCE [LARGE SCALE GENOMIC DNA]</scope>
</reference>
<keyword evidence="1" id="KW-0560">Oxidoreductase</keyword>
<dbReference type="EMBL" id="OZ019893">
    <property type="protein sequence ID" value="CAK9191951.1"/>
    <property type="molecule type" value="Genomic_DNA"/>
</dbReference>
<organism evidence="2 3">
    <name type="scientific">Sphagnum troendelagicum</name>
    <dbReference type="NCBI Taxonomy" id="128251"/>
    <lineage>
        <taxon>Eukaryota</taxon>
        <taxon>Viridiplantae</taxon>
        <taxon>Streptophyta</taxon>
        <taxon>Embryophyta</taxon>
        <taxon>Bryophyta</taxon>
        <taxon>Sphagnophytina</taxon>
        <taxon>Sphagnopsida</taxon>
        <taxon>Sphagnales</taxon>
        <taxon>Sphagnaceae</taxon>
        <taxon>Sphagnum</taxon>
    </lineage>
</organism>
<keyword evidence="3" id="KW-1185">Reference proteome</keyword>
<gene>
    <name evidence="2" type="ORF">CSSPTR1EN2_LOCUS1647</name>
</gene>
<proteinExistence type="predicted"/>
<evidence type="ECO:0000313" key="3">
    <source>
        <dbReference type="Proteomes" id="UP001497512"/>
    </source>
</evidence>
<dbReference type="SUPFAM" id="SSF51735">
    <property type="entry name" value="NAD(P)-binding Rossmann-fold domains"/>
    <property type="match status" value="1"/>
</dbReference>
<dbReference type="PANTHER" id="PTHR43157:SF31">
    <property type="entry name" value="PHOSPHATIDYLINOSITOL-GLYCAN BIOSYNTHESIS CLASS F PROTEIN"/>
    <property type="match status" value="1"/>
</dbReference>
<protein>
    <submittedName>
        <fullName evidence="2">Uncharacterized protein</fullName>
    </submittedName>
</protein>
<dbReference type="InterPro" id="IPR002347">
    <property type="entry name" value="SDR_fam"/>
</dbReference>